<evidence type="ECO:0000256" key="1">
    <source>
        <dbReference type="SAM" id="MobiDB-lite"/>
    </source>
</evidence>
<dbReference type="EMBL" id="GBRH01162372">
    <property type="protein sequence ID" value="JAE35524.1"/>
    <property type="molecule type" value="Transcribed_RNA"/>
</dbReference>
<reference evidence="2" key="1">
    <citation type="submission" date="2014-09" db="EMBL/GenBank/DDBJ databases">
        <authorList>
            <person name="Magalhaes I.L.F."/>
            <person name="Oliveira U."/>
            <person name="Santos F.R."/>
            <person name="Vidigal T.H.D.A."/>
            <person name="Brescovit A.D."/>
            <person name="Santos A.J."/>
        </authorList>
    </citation>
    <scope>NUCLEOTIDE SEQUENCE</scope>
    <source>
        <tissue evidence="2">Shoot tissue taken approximately 20 cm above the soil surface</tissue>
    </source>
</reference>
<feature type="compositionally biased region" description="Basic residues" evidence="1">
    <location>
        <begin position="60"/>
        <end position="70"/>
    </location>
</feature>
<dbReference type="AlphaFoldDB" id="A0A0A9HI82"/>
<evidence type="ECO:0000313" key="2">
    <source>
        <dbReference type="EMBL" id="JAE35524.1"/>
    </source>
</evidence>
<accession>A0A0A9HI82</accession>
<proteinExistence type="predicted"/>
<organism evidence="2">
    <name type="scientific">Arundo donax</name>
    <name type="common">Giant reed</name>
    <name type="synonym">Donax arundinaceus</name>
    <dbReference type="NCBI Taxonomy" id="35708"/>
    <lineage>
        <taxon>Eukaryota</taxon>
        <taxon>Viridiplantae</taxon>
        <taxon>Streptophyta</taxon>
        <taxon>Embryophyta</taxon>
        <taxon>Tracheophyta</taxon>
        <taxon>Spermatophyta</taxon>
        <taxon>Magnoliopsida</taxon>
        <taxon>Liliopsida</taxon>
        <taxon>Poales</taxon>
        <taxon>Poaceae</taxon>
        <taxon>PACMAD clade</taxon>
        <taxon>Arundinoideae</taxon>
        <taxon>Arundineae</taxon>
        <taxon>Arundo</taxon>
    </lineage>
</organism>
<protein>
    <submittedName>
        <fullName evidence="2">Uncharacterized protein</fullName>
    </submittedName>
</protein>
<name>A0A0A9HI82_ARUDO</name>
<sequence>MKPFMSGLGCMGKMSIAGGNNNGGSPNEYEKLKLANIERNKRKLEALNIPRINTTMQQGRPKKISKKVHNTSHATTEPHNVRPRPQRNIAQHEEEQQMVEIQSIGDFLGDIEGSAAGRC</sequence>
<reference evidence="2" key="2">
    <citation type="journal article" date="2015" name="Data Brief">
        <title>Shoot transcriptome of the giant reed, Arundo donax.</title>
        <authorList>
            <person name="Barrero R.A."/>
            <person name="Guerrero F.D."/>
            <person name="Moolhuijzen P."/>
            <person name="Goolsby J.A."/>
            <person name="Tidwell J."/>
            <person name="Bellgard S.E."/>
            <person name="Bellgard M.I."/>
        </authorList>
    </citation>
    <scope>NUCLEOTIDE SEQUENCE</scope>
    <source>
        <tissue evidence="2">Shoot tissue taken approximately 20 cm above the soil surface</tissue>
    </source>
</reference>
<feature type="region of interest" description="Disordered" evidence="1">
    <location>
        <begin position="57"/>
        <end position="92"/>
    </location>
</feature>